<protein>
    <submittedName>
        <fullName evidence="2">Uncharacterized protein</fullName>
    </submittedName>
</protein>
<dbReference type="AntiFam" id="ANF00266">
    <property type="entry name" value="DNA repeat translations related to WP_020751851.1"/>
</dbReference>
<dbReference type="NCBIfam" id="NF040509">
    <property type="entry name" value="Lacto_palin_RPT"/>
    <property type="match status" value="2"/>
</dbReference>
<evidence type="ECO:0000256" key="1">
    <source>
        <dbReference type="SAM" id="MobiDB-lite"/>
    </source>
</evidence>
<feature type="compositionally biased region" description="Polar residues" evidence="1">
    <location>
        <begin position="56"/>
        <end position="70"/>
    </location>
</feature>
<evidence type="ECO:0000313" key="2">
    <source>
        <dbReference type="EMBL" id="BAI41932.1"/>
    </source>
</evidence>
<proteinExistence type="predicted"/>
<reference evidence="2 3" key="1">
    <citation type="journal article" date="2009" name="J. Bacteriol.">
        <title>Complete genome sequence of the probiotic Lactobacillus rhamnosus ATCC 53103.</title>
        <authorList>
            <person name="Morita H."/>
            <person name="Toh H."/>
            <person name="Oshima K."/>
            <person name="Murakami M."/>
            <person name="Taylor T.D."/>
            <person name="Igimi S."/>
            <person name="Hattori M."/>
        </authorList>
    </citation>
    <scope>NUCLEOTIDE SEQUENCE [LARGE SCALE GENOMIC DNA]</scope>
    <source>
        <strain evidence="3">ATCC 53103 / LMG 18243 / GG [Tokyo]</strain>
    </source>
</reference>
<feature type="region of interest" description="Disordered" evidence="1">
    <location>
        <begin position="1"/>
        <end position="136"/>
    </location>
</feature>
<feature type="compositionally biased region" description="Polar residues" evidence="1">
    <location>
        <begin position="10"/>
        <end position="26"/>
    </location>
</feature>
<feature type="compositionally biased region" description="Polar residues" evidence="1">
    <location>
        <begin position="80"/>
        <end position="107"/>
    </location>
</feature>
<dbReference type="KEGG" id="lrh:LGG_01462"/>
<evidence type="ECO:0000313" key="3">
    <source>
        <dbReference type="Proteomes" id="UP000002067"/>
    </source>
</evidence>
<gene>
    <name evidence="2" type="ordered locus">LRHM_1405</name>
</gene>
<dbReference type="Proteomes" id="UP000002067">
    <property type="component" value="Chromosome"/>
</dbReference>
<dbReference type="AlphaFoldDB" id="A0A7S7JHD0"/>
<name>A0A7S7JHD0_LACRG</name>
<accession>A0A7S7JHD0</accession>
<dbReference type="KEGG" id="lrg:LRHM_1405"/>
<organism evidence="2 3">
    <name type="scientific">Lacticaseibacillus rhamnosus (strain ATCC 53103 / LMG 18243 / GG)</name>
    <name type="common">Lactobacillus rhamnosus</name>
    <dbReference type="NCBI Taxonomy" id="568703"/>
    <lineage>
        <taxon>Bacteria</taxon>
        <taxon>Bacillati</taxon>
        <taxon>Bacillota</taxon>
        <taxon>Bacilli</taxon>
        <taxon>Lactobacillales</taxon>
        <taxon>Lactobacillaceae</taxon>
        <taxon>Lacticaseibacillus</taxon>
    </lineage>
</organism>
<dbReference type="EMBL" id="AP011548">
    <property type="protein sequence ID" value="BAI41932.1"/>
    <property type="molecule type" value="Genomic_DNA"/>
</dbReference>
<sequence length="136" mass="14351">MSLLGDESCAPTSNQAGSRSVITRSPAQKPAHKDLGRNGQSPAITPEATYAPVSNRAGSRSLSITRSPAQKSACKDLSRNDQSPAITPEATYTPTSNRAGSRSTKNASYPIWIEGDRSLNNPPQRKGNLLSLTGLS</sequence>